<dbReference type="Proteomes" id="UP000075260">
    <property type="component" value="Unassembled WGS sequence"/>
</dbReference>
<organism evidence="3 4">
    <name type="scientific">Sorangium cellulosum</name>
    <name type="common">Polyangium cellulosum</name>
    <dbReference type="NCBI Taxonomy" id="56"/>
    <lineage>
        <taxon>Bacteria</taxon>
        <taxon>Pseudomonadati</taxon>
        <taxon>Myxococcota</taxon>
        <taxon>Polyangia</taxon>
        <taxon>Polyangiales</taxon>
        <taxon>Polyangiaceae</taxon>
        <taxon>Sorangium</taxon>
    </lineage>
</organism>
<feature type="region of interest" description="Disordered" evidence="1">
    <location>
        <begin position="1"/>
        <end position="22"/>
    </location>
</feature>
<evidence type="ECO:0000259" key="2">
    <source>
        <dbReference type="Pfam" id="PF14261"/>
    </source>
</evidence>
<dbReference type="EMBL" id="JEMA01000189">
    <property type="protein sequence ID" value="KYF73453.1"/>
    <property type="molecule type" value="Genomic_DNA"/>
</dbReference>
<dbReference type="PANTHER" id="PTHR35586:SF1">
    <property type="entry name" value="SLL1691 PROTEIN"/>
    <property type="match status" value="1"/>
</dbReference>
<gene>
    <name evidence="3" type="ORF">BE15_35730</name>
</gene>
<feature type="compositionally biased region" description="Low complexity" evidence="1">
    <location>
        <begin position="1"/>
        <end position="10"/>
    </location>
</feature>
<evidence type="ECO:0000313" key="3">
    <source>
        <dbReference type="EMBL" id="KYF73453.1"/>
    </source>
</evidence>
<evidence type="ECO:0000313" key="4">
    <source>
        <dbReference type="Proteomes" id="UP000075260"/>
    </source>
</evidence>
<reference evidence="3 4" key="1">
    <citation type="submission" date="2014-02" db="EMBL/GenBank/DDBJ databases">
        <title>The small core and large imbalanced accessory genome model reveals a collaborative survival strategy of Sorangium cellulosum strains in nature.</title>
        <authorList>
            <person name="Han K."/>
            <person name="Peng R."/>
            <person name="Blom J."/>
            <person name="Li Y.-Z."/>
        </authorList>
    </citation>
    <scope>NUCLEOTIDE SEQUENCE [LARGE SCALE GENOMIC DNA]</scope>
    <source>
        <strain evidence="3 4">So0008-312</strain>
    </source>
</reference>
<dbReference type="InterPro" id="IPR025587">
    <property type="entry name" value="DUF4351"/>
</dbReference>
<accession>A0A150QZQ9</accession>
<name>A0A150QZQ9_SORCE</name>
<dbReference type="PANTHER" id="PTHR35586">
    <property type="entry name" value="SLL1691 PROTEIN"/>
    <property type="match status" value="1"/>
</dbReference>
<evidence type="ECO:0000256" key="1">
    <source>
        <dbReference type="SAM" id="MobiDB-lite"/>
    </source>
</evidence>
<proteinExistence type="predicted"/>
<feature type="compositionally biased region" description="Basic and acidic residues" evidence="1">
    <location>
        <begin position="11"/>
        <end position="20"/>
    </location>
</feature>
<protein>
    <recommendedName>
        <fullName evidence="2">DUF4351 domain-containing protein</fullName>
    </recommendedName>
</protein>
<comment type="caution">
    <text evidence="3">The sequence shown here is derived from an EMBL/GenBank/DDBJ whole genome shotgun (WGS) entry which is preliminary data.</text>
</comment>
<sequence>MTALGRQGRQAGEREGRQEGQRSTLLKQLRLRFGELPEPVVARVRAADAAQIEGWTERVLTSPTLDDCLTER</sequence>
<dbReference type="Pfam" id="PF14261">
    <property type="entry name" value="DUF4351"/>
    <property type="match status" value="1"/>
</dbReference>
<feature type="domain" description="DUF4351" evidence="2">
    <location>
        <begin position="14"/>
        <end position="64"/>
    </location>
</feature>
<dbReference type="AlphaFoldDB" id="A0A150QZQ9"/>